<dbReference type="EMBL" id="JAGRRH010000013">
    <property type="protein sequence ID" value="KAG7359488.1"/>
    <property type="molecule type" value="Genomic_DNA"/>
</dbReference>
<reference evidence="2" key="2">
    <citation type="submission" date="2021-04" db="EMBL/GenBank/DDBJ databases">
        <authorList>
            <person name="Podell S."/>
        </authorList>
    </citation>
    <scope>NUCLEOTIDE SEQUENCE</scope>
    <source>
        <strain evidence="2">Hildebrandi</strain>
    </source>
</reference>
<dbReference type="EMBL" id="JAGRRH010000045">
    <property type="protein sequence ID" value="KAG7338916.1"/>
    <property type="molecule type" value="Genomic_DNA"/>
</dbReference>
<feature type="chain" id="PRO_5039882905" evidence="1">
    <location>
        <begin position="32"/>
        <end position="109"/>
    </location>
</feature>
<keyword evidence="1" id="KW-0732">Signal</keyword>
<proteinExistence type="predicted"/>
<keyword evidence="4" id="KW-1185">Reference proteome</keyword>
<reference evidence="2" key="1">
    <citation type="journal article" date="2021" name="Sci. Rep.">
        <title>Diploid genomic architecture of Nitzschia inconspicua, an elite biomass production diatom.</title>
        <authorList>
            <person name="Oliver A."/>
            <person name="Podell S."/>
            <person name="Pinowska A."/>
            <person name="Traller J.C."/>
            <person name="Smith S.R."/>
            <person name="McClure R."/>
            <person name="Beliaev A."/>
            <person name="Bohutskyi P."/>
            <person name="Hill E.A."/>
            <person name="Rabines A."/>
            <person name="Zheng H."/>
            <person name="Allen L.Z."/>
            <person name="Kuo A."/>
            <person name="Grigoriev I.V."/>
            <person name="Allen A.E."/>
            <person name="Hazlebeck D."/>
            <person name="Allen E.E."/>
        </authorList>
    </citation>
    <scope>NUCLEOTIDE SEQUENCE</scope>
    <source>
        <strain evidence="2">Hildebrandi</strain>
    </source>
</reference>
<gene>
    <name evidence="2" type="ORF">IV203_002645</name>
    <name evidence="3" type="ORF">IV203_034586</name>
</gene>
<dbReference type="Proteomes" id="UP000693970">
    <property type="component" value="Unassembled WGS sequence"/>
</dbReference>
<evidence type="ECO:0000313" key="2">
    <source>
        <dbReference type="EMBL" id="KAG7338916.1"/>
    </source>
</evidence>
<protein>
    <submittedName>
        <fullName evidence="2">Uncharacterized protein</fullName>
    </submittedName>
</protein>
<sequence>MTGIRTESRRQWRRSLFLCWLFGCHLIVATPQDNTQPLDDTIRRLPPFFDGSHPPHPDFTSPQNVQQRLDFQRELQDVRDKAMARLLVDTLKFEIVLVLQSECDGCRKD</sequence>
<organism evidence="2 4">
    <name type="scientific">Nitzschia inconspicua</name>
    <dbReference type="NCBI Taxonomy" id="303405"/>
    <lineage>
        <taxon>Eukaryota</taxon>
        <taxon>Sar</taxon>
        <taxon>Stramenopiles</taxon>
        <taxon>Ochrophyta</taxon>
        <taxon>Bacillariophyta</taxon>
        <taxon>Bacillariophyceae</taxon>
        <taxon>Bacillariophycidae</taxon>
        <taxon>Bacillariales</taxon>
        <taxon>Bacillariaceae</taxon>
        <taxon>Nitzschia</taxon>
    </lineage>
</organism>
<evidence type="ECO:0000256" key="1">
    <source>
        <dbReference type="SAM" id="SignalP"/>
    </source>
</evidence>
<feature type="signal peptide" evidence="1">
    <location>
        <begin position="1"/>
        <end position="31"/>
    </location>
</feature>
<evidence type="ECO:0000313" key="4">
    <source>
        <dbReference type="Proteomes" id="UP000693970"/>
    </source>
</evidence>
<comment type="caution">
    <text evidence="2">The sequence shown here is derived from an EMBL/GenBank/DDBJ whole genome shotgun (WGS) entry which is preliminary data.</text>
</comment>
<name>A0A9K3K8H6_9STRA</name>
<dbReference type="AlphaFoldDB" id="A0A9K3K8H6"/>
<evidence type="ECO:0000313" key="3">
    <source>
        <dbReference type="EMBL" id="KAG7359488.1"/>
    </source>
</evidence>
<accession>A0A9K3K8H6</accession>